<evidence type="ECO:0000313" key="1">
    <source>
        <dbReference type="EMBL" id="KZN20467.1"/>
    </source>
</evidence>
<reference evidence="2" key="1">
    <citation type="submission" date="2016-03" db="EMBL/GenBank/DDBJ databases">
        <authorList>
            <person name="Ray J."/>
            <person name="Price M."/>
            <person name="Deutschbauer A."/>
        </authorList>
    </citation>
    <scope>NUCLEOTIDE SEQUENCE [LARGE SCALE GENOMIC DNA]</scope>
    <source>
        <strain evidence="2">FW300-N1B4</strain>
    </source>
</reference>
<reference evidence="1 2" key="2">
    <citation type="journal article" date="2018" name="Nature">
        <title>Mutant phenotypes for thousands of bacterial genes of unknown function.</title>
        <authorList>
            <person name="Price M.N."/>
            <person name="Wetmore K.M."/>
            <person name="Waters R.J."/>
            <person name="Callaghan M."/>
            <person name="Ray J."/>
            <person name="Liu H."/>
            <person name="Kuehl J.V."/>
            <person name="Melnyk R.A."/>
            <person name="Lamson J.S."/>
            <person name="Suh Y."/>
            <person name="Carlson H.K."/>
            <person name="Esquivel Z."/>
            <person name="Sadeeshkumar H."/>
            <person name="Chakraborty R."/>
            <person name="Zane G.M."/>
            <person name="Rubin B.E."/>
            <person name="Wall J.D."/>
            <person name="Visel A."/>
            <person name="Bristow J."/>
            <person name="Blow M.J."/>
            <person name="Arkin A.P."/>
            <person name="Deutschbauer A.M."/>
        </authorList>
    </citation>
    <scope>NUCLEOTIDE SEQUENCE [LARGE SCALE GENOMIC DNA]</scope>
    <source>
        <strain evidence="1 2">FW300-N1B4</strain>
    </source>
</reference>
<protein>
    <submittedName>
        <fullName evidence="1">Uncharacterized protein</fullName>
    </submittedName>
</protein>
<evidence type="ECO:0000313" key="2">
    <source>
        <dbReference type="Proteomes" id="UP000076489"/>
    </source>
</evidence>
<dbReference type="OrthoDB" id="9115426at2"/>
<proteinExistence type="predicted"/>
<dbReference type="RefSeq" id="WP_063340511.1">
    <property type="nucleotide sequence ID" value="NZ_LUKJ01000002.1"/>
</dbReference>
<gene>
    <name evidence="1" type="ORF">A1D17_02690</name>
</gene>
<dbReference type="AlphaFoldDB" id="A0A161Z9R8"/>
<organism evidence="1 2">
    <name type="scientific">Pseudomonas fluorescens</name>
    <dbReference type="NCBI Taxonomy" id="294"/>
    <lineage>
        <taxon>Bacteria</taxon>
        <taxon>Pseudomonadati</taxon>
        <taxon>Pseudomonadota</taxon>
        <taxon>Gammaproteobacteria</taxon>
        <taxon>Pseudomonadales</taxon>
        <taxon>Pseudomonadaceae</taxon>
        <taxon>Pseudomonas</taxon>
    </lineage>
</organism>
<sequence>MSTVAELRVEYLQDLKRSGVNLDEFTAALKDLSALGLLPDIEKPAVILLGQILSSQDPLALANATGAARGYALGVHVISPCEGLNEFFERTAAPLLKHLTPLNNDAAVAAIEFALRDDDGLQFLRVWNQGDFDVIRLEWPEAPEDVFIGADPFHKSSK</sequence>
<accession>A0A161Z9R8</accession>
<dbReference type="Proteomes" id="UP000076489">
    <property type="component" value="Unassembled WGS sequence"/>
</dbReference>
<name>A0A161Z9R8_PSEFL</name>
<dbReference type="EMBL" id="LUKJ01000002">
    <property type="protein sequence ID" value="KZN20467.1"/>
    <property type="molecule type" value="Genomic_DNA"/>
</dbReference>
<comment type="caution">
    <text evidence="1">The sequence shown here is derived from an EMBL/GenBank/DDBJ whole genome shotgun (WGS) entry which is preliminary data.</text>
</comment>